<dbReference type="InterPro" id="IPR042235">
    <property type="entry name" value="ZP-C_dom"/>
</dbReference>
<dbReference type="InterPro" id="IPR001507">
    <property type="entry name" value="ZP_dom"/>
</dbReference>
<sequence length="908" mass="101980">MMGHLFGLGWIFLLIAAANIEAQKKSSRKVSTKCLGNIMRVDVGPLGGSLLDVAVIINNTATVLTQSIATQCGFSMKSDSFGNALIYVSLQNCFAQNVEDKMFTTALQLRLHGNQFAEDELYQVAETCRYDIWASREVICDYNYIEVSVHRAAPDEFPLHGHPFSSSNSRRAAEKMPMDAGFRATTVVFFAQEGEKPMSLADAQNRGYGIGNTPTRLVLRSPVMAPETFLQIVAGVPMRVLKTSTIFEKKWLATQVDAAAACPVQEGSVFFTQNIITWYLPRQIDPMISSGQFNLLEVHFGINGQRLGAVEMQAREYSVALNDFYIVTELPIGGVGGYYKSHIQDDLYYVSYMIEPMLELLWTEDATYEQTRYKVFFHIATHLLPQPLELIDYTVPEDKMFKMTLGHFAVDVVLINITFPAEVLSTSDCSVRGFNILEHMSPNSSMKFFTLQVPFTDPAVLQQTRGGVTVYSLHLTFGLMLLDDHVTFSHEAYLEAAVKDIVPPSVSGGCDNNNFYILVKYGTQGYNFQTMVGKRLMTPSLAQHYEYMENGTHFSFVVPFSAPDVAIEAIESSSIRGRLDVVLSNAEMNSQIQEFSVACHFPSTLTECFPNGTMTALALKMESVPSLNPRKLTLEDSSCGPVHSDDCYAFFVFTVNSCGTTRKFMSNAMLYENKISLPDVLLMEKGLKSEEPEYRLKVSCVYDINTSHAVAFNTRPRRSEPYAENSKGQLQVVMRLALDDSYSEFQNFEDYPIAKYLQQPLYFEVELLKSTNPLVSLELENCWATQEEDRTSQPRWNLIINGCPNPVDPYPVVYHPVWPDVRVGYPSHFKRFEVQMFAFAEDKDNLSTKLFVHCDVVICDIKNPLGGVCGGQCSNPKNRIKGKIAVFKCTTLLGHCILCYSEDLYIFE</sequence>
<keyword evidence="1" id="KW-1015">Disulfide bond</keyword>
<dbReference type="InterPro" id="IPR048290">
    <property type="entry name" value="ZP_chr"/>
</dbReference>
<dbReference type="InterPro" id="IPR055356">
    <property type="entry name" value="ZP-N"/>
</dbReference>
<dbReference type="SMART" id="SM00241">
    <property type="entry name" value="ZP"/>
    <property type="match status" value="1"/>
</dbReference>
<dbReference type="Pfam" id="PF26562">
    <property type="entry name" value="Ig-like"/>
    <property type="match status" value="1"/>
</dbReference>
<feature type="signal peptide" evidence="3">
    <location>
        <begin position="1"/>
        <end position="22"/>
    </location>
</feature>
<reference evidence="5 6" key="1">
    <citation type="submission" date="2021-06" db="EMBL/GenBank/DDBJ databases">
        <authorList>
            <person name="Palmer J.M."/>
        </authorList>
    </citation>
    <scope>NUCLEOTIDE SEQUENCE [LARGE SCALE GENOMIC DNA]</scope>
    <source>
        <strain evidence="5 6">AS_MEX2019</strain>
        <tissue evidence="5">Muscle</tissue>
    </source>
</reference>
<dbReference type="Pfam" id="PF00100">
    <property type="entry name" value="Zona_pellucida"/>
    <property type="match status" value="1"/>
</dbReference>
<feature type="domain" description="ZP" evidence="4">
    <location>
        <begin position="607"/>
        <end position="876"/>
    </location>
</feature>
<evidence type="ECO:0000256" key="3">
    <source>
        <dbReference type="SAM" id="SignalP"/>
    </source>
</evidence>
<name>A0ABV0Z0P1_9TELE</name>
<dbReference type="InterPro" id="IPR058876">
    <property type="entry name" value="Ig-like_ZP"/>
</dbReference>
<evidence type="ECO:0000259" key="4">
    <source>
        <dbReference type="PROSITE" id="PS51034"/>
    </source>
</evidence>
<dbReference type="PRINTS" id="PR00023">
    <property type="entry name" value="ZPELLUCIDA"/>
</dbReference>
<dbReference type="Gene3D" id="2.60.40.3210">
    <property type="entry name" value="Zona pellucida, ZP-N domain"/>
    <property type="match status" value="1"/>
</dbReference>
<dbReference type="PROSITE" id="PS51034">
    <property type="entry name" value="ZP_2"/>
    <property type="match status" value="1"/>
</dbReference>
<evidence type="ECO:0000256" key="2">
    <source>
        <dbReference type="ARBA" id="ARBA00023180"/>
    </source>
</evidence>
<feature type="chain" id="PRO_5045374544" description="ZP domain-containing protein" evidence="3">
    <location>
        <begin position="23"/>
        <end position="908"/>
    </location>
</feature>
<protein>
    <recommendedName>
        <fullName evidence="4">ZP domain-containing protein</fullName>
    </recommendedName>
</protein>
<keyword evidence="3" id="KW-0732">Signal</keyword>
<proteinExistence type="predicted"/>
<dbReference type="InterPro" id="IPR055355">
    <property type="entry name" value="ZP-C"/>
</dbReference>
<evidence type="ECO:0000256" key="1">
    <source>
        <dbReference type="ARBA" id="ARBA00023157"/>
    </source>
</evidence>
<dbReference type="PANTHER" id="PTHR47130">
    <property type="entry name" value="SI:DKEY-19B23.11-RELATED"/>
    <property type="match status" value="1"/>
</dbReference>
<comment type="caution">
    <text evidence="5">The sequence shown here is derived from an EMBL/GenBank/DDBJ whole genome shotgun (WGS) entry which is preliminary data.</text>
</comment>
<dbReference type="Pfam" id="PF23344">
    <property type="entry name" value="ZP-N"/>
    <property type="match status" value="1"/>
</dbReference>
<gene>
    <name evidence="5" type="ORF">AMECASPLE_018193</name>
</gene>
<evidence type="ECO:0000313" key="5">
    <source>
        <dbReference type="EMBL" id="MEQ2299744.1"/>
    </source>
</evidence>
<organism evidence="5 6">
    <name type="scientific">Ameca splendens</name>
    <dbReference type="NCBI Taxonomy" id="208324"/>
    <lineage>
        <taxon>Eukaryota</taxon>
        <taxon>Metazoa</taxon>
        <taxon>Chordata</taxon>
        <taxon>Craniata</taxon>
        <taxon>Vertebrata</taxon>
        <taxon>Euteleostomi</taxon>
        <taxon>Actinopterygii</taxon>
        <taxon>Neopterygii</taxon>
        <taxon>Teleostei</taxon>
        <taxon>Neoteleostei</taxon>
        <taxon>Acanthomorphata</taxon>
        <taxon>Ovalentaria</taxon>
        <taxon>Atherinomorphae</taxon>
        <taxon>Cyprinodontiformes</taxon>
        <taxon>Goodeidae</taxon>
        <taxon>Ameca</taxon>
    </lineage>
</organism>
<keyword evidence="2" id="KW-0325">Glycoprotein</keyword>
<accession>A0ABV0Z0P1</accession>
<dbReference type="Proteomes" id="UP001469553">
    <property type="component" value="Unassembled WGS sequence"/>
</dbReference>
<dbReference type="PANTHER" id="PTHR47130:SF3">
    <property type="entry name" value="ZONA PELLUCIDA PROTEIN"/>
    <property type="match status" value="1"/>
</dbReference>
<dbReference type="EMBL" id="JAHRIP010048428">
    <property type="protein sequence ID" value="MEQ2299744.1"/>
    <property type="molecule type" value="Genomic_DNA"/>
</dbReference>
<dbReference type="Gene3D" id="2.60.40.4100">
    <property type="entry name" value="Zona pellucida, ZP-C domain"/>
    <property type="match status" value="1"/>
</dbReference>
<keyword evidence="6" id="KW-1185">Reference proteome</keyword>
<evidence type="ECO:0000313" key="6">
    <source>
        <dbReference type="Proteomes" id="UP001469553"/>
    </source>
</evidence>